<evidence type="ECO:0000313" key="2">
    <source>
        <dbReference type="EMBL" id="MDR7378631.1"/>
    </source>
</evidence>
<organism evidence="2 3">
    <name type="scientific">Rhodoferax ferrireducens</name>
    <dbReference type="NCBI Taxonomy" id="192843"/>
    <lineage>
        <taxon>Bacteria</taxon>
        <taxon>Pseudomonadati</taxon>
        <taxon>Pseudomonadota</taxon>
        <taxon>Betaproteobacteria</taxon>
        <taxon>Burkholderiales</taxon>
        <taxon>Comamonadaceae</taxon>
        <taxon>Rhodoferax</taxon>
    </lineage>
</organism>
<dbReference type="Gene3D" id="3.40.50.720">
    <property type="entry name" value="NAD(P)-binding Rossmann-like Domain"/>
    <property type="match status" value="1"/>
</dbReference>
<dbReference type="Pfam" id="PF05368">
    <property type="entry name" value="NmrA"/>
    <property type="match status" value="1"/>
</dbReference>
<sequence length="286" mass="29832">MTYVIHGATGAQGGPLLARLTQSGKRAVAAVRNPSAIQDVPAVAVDNASVDSLAEAYWGADGVFVHLPVVSEPERLVYARNIAQAVARAKPARVVISTSGWVVDEPDSPLQNPPDSAIATLIREVQQSGVSLAVVAPRLFFENLLNPVVLGPVKSAGILRYPLRADLLVSWSSHLDVAEAAERLLLDASVTGLVGVGQSPGIAGVDLAEAFARYLNRPVSFSSLEPEAFGEMIAPLFGAGAAAGVVAGYQAQARSSANTITQAQSAQRLLGLTPRTLQEWLAEISA</sequence>
<dbReference type="SUPFAM" id="SSF51735">
    <property type="entry name" value="NAD(P)-binding Rossmann-fold domains"/>
    <property type="match status" value="1"/>
</dbReference>
<gene>
    <name evidence="2" type="ORF">J2X19_003325</name>
</gene>
<evidence type="ECO:0000313" key="3">
    <source>
        <dbReference type="Proteomes" id="UP001180487"/>
    </source>
</evidence>
<comment type="caution">
    <text evidence="2">The sequence shown here is derived from an EMBL/GenBank/DDBJ whole genome shotgun (WGS) entry which is preliminary data.</text>
</comment>
<dbReference type="PANTHER" id="PTHR43162">
    <property type="match status" value="1"/>
</dbReference>
<dbReference type="EMBL" id="JAVDXT010000003">
    <property type="protein sequence ID" value="MDR7378631.1"/>
    <property type="molecule type" value="Genomic_DNA"/>
</dbReference>
<keyword evidence="3" id="KW-1185">Reference proteome</keyword>
<feature type="domain" description="NmrA-like" evidence="1">
    <location>
        <begin position="4"/>
        <end position="281"/>
    </location>
</feature>
<dbReference type="InterPro" id="IPR008030">
    <property type="entry name" value="NmrA-like"/>
</dbReference>
<protein>
    <submittedName>
        <fullName evidence="2">Uncharacterized protein YbjT (DUF2867 family)</fullName>
    </submittedName>
</protein>
<dbReference type="Proteomes" id="UP001180487">
    <property type="component" value="Unassembled WGS sequence"/>
</dbReference>
<name>A0ABU2CBD0_9BURK</name>
<reference evidence="2 3" key="1">
    <citation type="submission" date="2023-07" db="EMBL/GenBank/DDBJ databases">
        <title>Sorghum-associated microbial communities from plants grown in Nebraska, USA.</title>
        <authorList>
            <person name="Schachtman D."/>
        </authorList>
    </citation>
    <scope>NUCLEOTIDE SEQUENCE [LARGE SCALE GENOMIC DNA]</scope>
    <source>
        <strain evidence="2 3">BE313</strain>
    </source>
</reference>
<dbReference type="InterPro" id="IPR036291">
    <property type="entry name" value="NAD(P)-bd_dom_sf"/>
</dbReference>
<dbReference type="InterPro" id="IPR051604">
    <property type="entry name" value="Ergot_Alk_Oxidoreductase"/>
</dbReference>
<dbReference type="PANTHER" id="PTHR43162:SF1">
    <property type="entry name" value="PRESTALK A DIFFERENTIATION PROTEIN A"/>
    <property type="match status" value="1"/>
</dbReference>
<evidence type="ECO:0000259" key="1">
    <source>
        <dbReference type="Pfam" id="PF05368"/>
    </source>
</evidence>
<accession>A0ABU2CBD0</accession>
<dbReference type="RefSeq" id="WP_310374892.1">
    <property type="nucleotide sequence ID" value="NZ_JAVDXT010000003.1"/>
</dbReference>
<proteinExistence type="predicted"/>